<evidence type="ECO:0000313" key="2">
    <source>
        <dbReference type="EMBL" id="GAA5117874.1"/>
    </source>
</evidence>
<dbReference type="InterPro" id="IPR051448">
    <property type="entry name" value="CdaR-like_regulators"/>
</dbReference>
<dbReference type="Proteomes" id="UP001500804">
    <property type="component" value="Unassembled WGS sequence"/>
</dbReference>
<evidence type="ECO:0000259" key="1">
    <source>
        <dbReference type="Pfam" id="PF13556"/>
    </source>
</evidence>
<proteinExistence type="predicted"/>
<organism evidence="2 3">
    <name type="scientific">Pseudonocardia adelaidensis</name>
    <dbReference type="NCBI Taxonomy" id="648754"/>
    <lineage>
        <taxon>Bacteria</taxon>
        <taxon>Bacillati</taxon>
        <taxon>Actinomycetota</taxon>
        <taxon>Actinomycetes</taxon>
        <taxon>Pseudonocardiales</taxon>
        <taxon>Pseudonocardiaceae</taxon>
        <taxon>Pseudonocardia</taxon>
    </lineage>
</organism>
<dbReference type="PANTHER" id="PTHR33744">
    <property type="entry name" value="CARBOHYDRATE DIACID REGULATOR"/>
    <property type="match status" value="1"/>
</dbReference>
<comment type="caution">
    <text evidence="2">The sequence shown here is derived from an EMBL/GenBank/DDBJ whole genome shotgun (WGS) entry which is preliminary data.</text>
</comment>
<dbReference type="RefSeq" id="WP_345604722.1">
    <property type="nucleotide sequence ID" value="NZ_BAABJO010000006.1"/>
</dbReference>
<evidence type="ECO:0000313" key="3">
    <source>
        <dbReference type="Proteomes" id="UP001500804"/>
    </source>
</evidence>
<reference evidence="3" key="1">
    <citation type="journal article" date="2019" name="Int. J. Syst. Evol. Microbiol.">
        <title>The Global Catalogue of Microorganisms (GCM) 10K type strain sequencing project: providing services to taxonomists for standard genome sequencing and annotation.</title>
        <authorList>
            <consortium name="The Broad Institute Genomics Platform"/>
            <consortium name="The Broad Institute Genome Sequencing Center for Infectious Disease"/>
            <person name="Wu L."/>
            <person name="Ma J."/>
        </authorList>
    </citation>
    <scope>NUCLEOTIDE SEQUENCE [LARGE SCALE GENOMIC DNA]</scope>
    <source>
        <strain evidence="3">JCM 18302</strain>
    </source>
</reference>
<accession>A0ABP9NFL4</accession>
<dbReference type="EMBL" id="BAABJO010000006">
    <property type="protein sequence ID" value="GAA5117874.1"/>
    <property type="molecule type" value="Genomic_DNA"/>
</dbReference>
<sequence>MTALPGVPLSHLLDEVGSTLLTFAGSSAHDPLVTGIAIHDPAEPGSAAHPPGALVLGVGVADAEQATALLAALGRAGAAGLVLRAQVPAGLDDAVAASGVPVLVAAAVPWSQLVLLLRAVIDPARAGARPPGRPLGDLFALSNTVAAALGGAVTIEDRASRVLAFSGNQAVADAARVATVLGRQVPAEWRDRLTAAGVFDRLYSSGEPIDVVLPVPGLHPRAAVAVRAGEEILGSIWATTDGPLDADRSRTLVSAARTAALHILEERAVESAGRRRRAELTARLLDGEPGDPAAETAADTARRLGLPEGPFVVAAARLDGGPDLAADRQAGLQRTADALGMHLATVSPGAVTTVLDDTAYAVLALPPGTLRVPGAVRRTLHRLADRRDPPIAIGVSRPVGRPARLAVARADADAVLAVPPDRGRVADVTDVWAQVVLAQVPVPARLRDYFRTGPLAEVARYDAEHHTPLLESLRTYLESFGDVVGAATRLHVHPNTLRYRLRRIRELTGLDLDDPDARLAVGLQLRLTATTAEPPPDDPHEE</sequence>
<name>A0ABP9NFL4_9PSEU</name>
<dbReference type="PANTHER" id="PTHR33744:SF17">
    <property type="entry name" value="CONSERVED PROTEIN"/>
    <property type="match status" value="1"/>
</dbReference>
<dbReference type="Pfam" id="PF13556">
    <property type="entry name" value="HTH_30"/>
    <property type="match status" value="1"/>
</dbReference>
<dbReference type="InterPro" id="IPR025736">
    <property type="entry name" value="PucR_C-HTH_dom"/>
</dbReference>
<keyword evidence="3" id="KW-1185">Reference proteome</keyword>
<feature type="domain" description="PucR C-terminal helix-turn-helix" evidence="1">
    <location>
        <begin position="469"/>
        <end position="527"/>
    </location>
</feature>
<protein>
    <submittedName>
        <fullName evidence="2">Helix-turn-helix domain-containing protein</fullName>
    </submittedName>
</protein>
<dbReference type="InterPro" id="IPR042070">
    <property type="entry name" value="PucR_C-HTH_sf"/>
</dbReference>
<dbReference type="Gene3D" id="1.10.10.2840">
    <property type="entry name" value="PucR C-terminal helix-turn-helix domain"/>
    <property type="match status" value="1"/>
</dbReference>
<gene>
    <name evidence="2" type="ORF">GCM10023320_20990</name>
</gene>